<dbReference type="AlphaFoldDB" id="A0A915I583"/>
<feature type="domain" description="C2H2-type" evidence="3">
    <location>
        <begin position="411"/>
        <end position="436"/>
    </location>
</feature>
<proteinExistence type="predicted"/>
<keyword evidence="1" id="KW-0863">Zinc-finger</keyword>
<organism evidence="4 5">
    <name type="scientific">Romanomermis culicivorax</name>
    <name type="common">Nematode worm</name>
    <dbReference type="NCBI Taxonomy" id="13658"/>
    <lineage>
        <taxon>Eukaryota</taxon>
        <taxon>Metazoa</taxon>
        <taxon>Ecdysozoa</taxon>
        <taxon>Nematoda</taxon>
        <taxon>Enoplea</taxon>
        <taxon>Dorylaimia</taxon>
        <taxon>Mermithida</taxon>
        <taxon>Mermithoidea</taxon>
        <taxon>Mermithidae</taxon>
        <taxon>Romanomermis</taxon>
    </lineage>
</organism>
<feature type="region of interest" description="Disordered" evidence="2">
    <location>
        <begin position="279"/>
        <end position="319"/>
    </location>
</feature>
<accession>A0A915I583</accession>
<dbReference type="WBParaSite" id="nRc.2.0.1.t08549-RA">
    <property type="protein sequence ID" value="nRc.2.0.1.t08549-RA"/>
    <property type="gene ID" value="nRc.2.0.1.g08549"/>
</dbReference>
<keyword evidence="4" id="KW-1185">Reference proteome</keyword>
<feature type="region of interest" description="Disordered" evidence="2">
    <location>
        <begin position="103"/>
        <end position="148"/>
    </location>
</feature>
<dbReference type="InterPro" id="IPR013083">
    <property type="entry name" value="Znf_RING/FYVE/PHD"/>
</dbReference>
<dbReference type="InterPro" id="IPR011011">
    <property type="entry name" value="Znf_FYVE_PHD"/>
</dbReference>
<keyword evidence="1" id="KW-0479">Metal-binding</keyword>
<evidence type="ECO:0000313" key="5">
    <source>
        <dbReference type="WBParaSite" id="nRc.2.0.1.t08549-RA"/>
    </source>
</evidence>
<feature type="compositionally biased region" description="Low complexity" evidence="2">
    <location>
        <begin position="127"/>
        <end position="138"/>
    </location>
</feature>
<reference evidence="5" key="1">
    <citation type="submission" date="2022-11" db="UniProtKB">
        <authorList>
            <consortium name="WormBaseParasite"/>
        </authorList>
    </citation>
    <scope>IDENTIFICATION</scope>
</reference>
<dbReference type="GO" id="GO:0008270">
    <property type="term" value="F:zinc ion binding"/>
    <property type="evidence" value="ECO:0007669"/>
    <property type="project" value="UniProtKB-KW"/>
</dbReference>
<evidence type="ECO:0000313" key="4">
    <source>
        <dbReference type="Proteomes" id="UP000887565"/>
    </source>
</evidence>
<name>A0A915I583_ROMCU</name>
<dbReference type="PROSITE" id="PS00028">
    <property type="entry name" value="ZINC_FINGER_C2H2_1"/>
    <property type="match status" value="1"/>
</dbReference>
<sequence>MEKKKDYLENYKRTKAFPPRLVPFTREDDEKMCEFLYELLEDNQISSTDVPFSESVWSKCHARGLLLNHSSKSLGKHMRLIFSKFNDIRKSLRSSVAKKLSETYRRRTGSTDDSGVRPSARYDTRTSSAKSSLSAGQSVTKEKITTPVRESSQDLTDAVLKAKSWMVGRESWLKHDPIKDNYFCEICRAFYPNGNAGRCGRFLDGIPLKHFSVGRVRDHENSSMHGRAVVSWNIDHENEAVPLLLCNGYYLERCEVPNVKQALAIGQKSKDNNFTRILFNPKKTDGQTNTECQSNEVLNDSETNPTVSPKKSHSNLEQPRKISDNDSIYWLRQDNETIFCSACKKYGKAENMSSNFGFFDRNSDNDAYNEHGNLPAHNEALKLMFKEQNCVAQMHMKRLEKQQKEFESGFYNCPTYFCSIKFEKKADLERHVDLVHRRNVYKEKQPIISCVCDINQEDDAMIQCFQCSTLQHRKCFDIQQNHEFDSFYCCYSCADDNENATSFRVKIESDIVFATTGHLPSIDDNDQVPPPMNDLQTLNTCYQDVLNISERLNRIDRQIKSIHSTGDQIIENEKELIALQEEMDKKLDDIDKIVTDLQQKCPQQIPIEAVRDLQKNLKFALNG</sequence>
<dbReference type="SUPFAM" id="SSF57903">
    <property type="entry name" value="FYVE/PHD zinc finger"/>
    <property type="match status" value="1"/>
</dbReference>
<dbReference type="PROSITE" id="PS50157">
    <property type="entry name" value="ZINC_FINGER_C2H2_2"/>
    <property type="match status" value="1"/>
</dbReference>
<dbReference type="Proteomes" id="UP000887565">
    <property type="component" value="Unplaced"/>
</dbReference>
<evidence type="ECO:0000259" key="3">
    <source>
        <dbReference type="PROSITE" id="PS50157"/>
    </source>
</evidence>
<dbReference type="Gene3D" id="3.30.40.10">
    <property type="entry name" value="Zinc/RING finger domain, C3HC4 (zinc finger)"/>
    <property type="match status" value="1"/>
</dbReference>
<evidence type="ECO:0000256" key="2">
    <source>
        <dbReference type="SAM" id="MobiDB-lite"/>
    </source>
</evidence>
<feature type="compositionally biased region" description="Polar residues" evidence="2">
    <location>
        <begin position="286"/>
        <end position="309"/>
    </location>
</feature>
<evidence type="ECO:0000256" key="1">
    <source>
        <dbReference type="PROSITE-ProRule" id="PRU00042"/>
    </source>
</evidence>
<keyword evidence="1" id="KW-0862">Zinc</keyword>
<protein>
    <submittedName>
        <fullName evidence="5">C2H2-type domain-containing protein</fullName>
    </submittedName>
</protein>
<dbReference type="InterPro" id="IPR013087">
    <property type="entry name" value="Znf_C2H2_type"/>
</dbReference>